<organism evidence="1 2">
    <name type="scientific">Boeremia exigua</name>
    <dbReference type="NCBI Taxonomy" id="749465"/>
    <lineage>
        <taxon>Eukaryota</taxon>
        <taxon>Fungi</taxon>
        <taxon>Dikarya</taxon>
        <taxon>Ascomycota</taxon>
        <taxon>Pezizomycotina</taxon>
        <taxon>Dothideomycetes</taxon>
        <taxon>Pleosporomycetidae</taxon>
        <taxon>Pleosporales</taxon>
        <taxon>Pleosporineae</taxon>
        <taxon>Didymellaceae</taxon>
        <taxon>Boeremia</taxon>
    </lineage>
</organism>
<keyword evidence="2" id="KW-1185">Reference proteome</keyword>
<accession>A0ACC2IDX5</accession>
<evidence type="ECO:0000313" key="2">
    <source>
        <dbReference type="Proteomes" id="UP001153331"/>
    </source>
</evidence>
<name>A0ACC2IDX5_9PLEO</name>
<dbReference type="EMBL" id="JAPHNI010000260">
    <property type="protein sequence ID" value="KAJ8113331.1"/>
    <property type="molecule type" value="Genomic_DNA"/>
</dbReference>
<protein>
    <submittedName>
        <fullName evidence="1">Uncharacterized protein</fullName>
    </submittedName>
</protein>
<comment type="caution">
    <text evidence="1">The sequence shown here is derived from an EMBL/GenBank/DDBJ whole genome shotgun (WGS) entry which is preliminary data.</text>
</comment>
<gene>
    <name evidence="1" type="ORF">OPT61_g4511</name>
</gene>
<reference evidence="1" key="1">
    <citation type="submission" date="2022-11" db="EMBL/GenBank/DDBJ databases">
        <title>Genome Sequence of Boeremia exigua.</title>
        <authorList>
            <person name="Buettner E."/>
        </authorList>
    </citation>
    <scope>NUCLEOTIDE SEQUENCE</scope>
    <source>
        <strain evidence="1">CU02</strain>
    </source>
</reference>
<evidence type="ECO:0000313" key="1">
    <source>
        <dbReference type="EMBL" id="KAJ8113331.1"/>
    </source>
</evidence>
<sequence length="1559" mass="174385">MASDGRRAGDCERNGCSKHDSLVYYCVDCDTWLCKSCWPLYQPHTNNKKGRDGLEHEKTQHQTFTKLKQILEPGYDDIELEELLCEDLSTTWFGVRRDSNGHPLFVDYDTFSAVTSGASSTLDRTARYPQVTSFVGQTNAGKSTLIKMLIRRGDEKQLKASSSYPTPVAGSKLHTHTPTSADVHLYADPELHHGRTPLLYADCEGFEGGEKPPLGAFEHRVSVTSGDIRCNRLSPGRVRSLNWANGEENISRSYVVKHLYPRILYTFSDVVVFVLRDSKTFEATALRLLLDWGKKSLETSVNQPTLPHAIIALNNTDIGVSQDEWDVSKATESLLHANKDCLDALNGQRDFIKMAKDWREEGRKVDSVLDLIHCYYSTFTVVRIPTKGRYQLLEGQIWTLHDVIAKACDSSFDAKRRARMLLNANELDVYLQSAYTHFSLPNGLADPFNFMKVSLKHNPIPTDFKGHILQLALSIRSQSPNMRSEKIFHLVGPLVASCIMLDCTRHRKGRPQNMFIEYADSCKEALEEFCDLYTTCEYRRGEEACVNVASAHLPKGHQNAKGKWIGDGRFKSKIRPERFWPIWENKIGTALAECDNELQSVSSGHAETATVEQILNDLHRKRITRLYDALGSARKFVSHATCLCCLMQAPLHALPCGHTLCTPCVRSYGTALEGSSKSRDILDMEFCPLHPNSDHWPSPYYVRFKPDHAGVRLLSLDGGGMRGIVELEVLQAIQKELGDQIPIQAFFDLIMGTSTGGIIALGFGVKGWSISYCTETFLNMCNQAFSKRKLQGISFLKHFVTLRHASKYETTPLREVLRDSFGDQLLFGSSGKASHAPVPKVAVTATDGSGKRAIVIANYNRRDDARKQQRKLHYDFPRPNDPDLELKIWEAAAATSAAPSIFKPFIHKPTERTYLDGALYHNNPVRLVRSEAQLLWPDMADEHPDILLSIGTGQDRHVMNPYPLREYETSQRSHRRQASDATSSTKRSGFTFVGFKQILSAMHSRFDNILHAENAWLDFCDIATTDENGSRYVRINPEIGSPPSLDDVSQLKAVQAAARNSLETTESRAQIRRVSHMLVASSFYYERTSMPAKVNNAYLCAGTYNAFQLRAFGDYLRNQQTKDFQLAFEIENIAEPRFTETVSLSTFVISQMRQIASFSLATPDIRVRDISDKIKISLLLPGRFSSPEKHVISGFPRAIMNESRVLDPVYELSAQKNGSTNKTRRSSRSTPHIQELRGCSRPRASKRNVSDPEVRSKPSELAGSEESAHSELSSRSTPFAHTTDDLRSSRPRITASKISDVAKRDNQGFSKRVEIDPVQASEPIELPAVSRLSCNAPVAQTHTTEARQKPEVPKEASSSVANTSGTSPARLRRTSGTPILDATHRQAHEETKIKSPVVYSSTFEELTAARKNTKHSDPVTTESPFPRDDHRPQILKDNLLRANTAPKPPPKLDTSSRYVSTAKSSELGHRSPPLSHAAKQRLPQGVSNFSRPPQRSLDRRLQYMSSASTLGSVASDVSEESVAESIDEEAFERRAAERAQRERLKSMASDSSLALSDMG</sequence>
<dbReference type="Proteomes" id="UP001153331">
    <property type="component" value="Unassembled WGS sequence"/>
</dbReference>
<proteinExistence type="predicted"/>